<dbReference type="InterPro" id="IPR031947">
    <property type="entry name" value="Headcase_mid"/>
</dbReference>
<dbReference type="AlphaFoldDB" id="A0AAD5LLE9"/>
<feature type="compositionally biased region" description="Basic and acidic residues" evidence="1">
    <location>
        <begin position="123"/>
        <end position="133"/>
    </location>
</feature>
<organism evidence="4 5">
    <name type="scientific">Daphnia sinensis</name>
    <dbReference type="NCBI Taxonomy" id="1820382"/>
    <lineage>
        <taxon>Eukaryota</taxon>
        <taxon>Metazoa</taxon>
        <taxon>Ecdysozoa</taxon>
        <taxon>Arthropoda</taxon>
        <taxon>Crustacea</taxon>
        <taxon>Branchiopoda</taxon>
        <taxon>Diplostraca</taxon>
        <taxon>Cladocera</taxon>
        <taxon>Anomopoda</taxon>
        <taxon>Daphniidae</taxon>
        <taxon>Daphnia</taxon>
        <taxon>Daphnia similis group</taxon>
    </lineage>
</organism>
<sequence length="461" mass="50982">MANNKSIQNGECCTPAGCLSLVDGGLLADNELSEDDDVVKVLCNNEHCTSSGLMHRQCFDQWEASILHYLRSCGRARSWSERQRSQNLWTKKGYDLAFKACACICGRGHLRKDCEWQPVKKASETTTGEHEQQQQKNRQQRGRKSLTKLPVGSTVVHPKPSSSSSSSNNNNSAAQLMMNNQIRHRANSLSSTGSTTSSSGSSSPPETASAPSSSLGAAGNGAPVFVLSNNKNKRTTSTNERERRGSGNSGLFVHRANFSSFNALPRHKLNSYHIKMEDEGSYGNDDIRCFILSNLATAKMSKTFCVVCQNAMQIYDRYPLIDGTFFLAPKQYSKACIPVTSEGRQQYLSAVCMSCLEGWTCTLRCRSCRTPWNGGSFILGTLYSYDVFAGTPCCPERLRCNQCSGLVVQPEQRYQNFSQYSRDLSCPHCASHDHHFVKPLPSVFQLFRSAGREQHATPPTI</sequence>
<evidence type="ECO:0000259" key="2">
    <source>
        <dbReference type="Pfam" id="PF15353"/>
    </source>
</evidence>
<dbReference type="Proteomes" id="UP000820818">
    <property type="component" value="Linkage Group LG4"/>
</dbReference>
<reference evidence="4 5" key="1">
    <citation type="submission" date="2022-05" db="EMBL/GenBank/DDBJ databases">
        <title>A multi-omics perspective on studying reproductive biology in Daphnia sinensis.</title>
        <authorList>
            <person name="Jia J."/>
        </authorList>
    </citation>
    <scope>NUCLEOTIDE SEQUENCE [LARGE SCALE GENOMIC DNA]</scope>
    <source>
        <strain evidence="4 5">WSL</strain>
    </source>
</reference>
<evidence type="ECO:0000256" key="1">
    <source>
        <dbReference type="SAM" id="MobiDB-lite"/>
    </source>
</evidence>
<dbReference type="Pfam" id="PF16002">
    <property type="entry name" value="Headcase"/>
    <property type="match status" value="1"/>
</dbReference>
<gene>
    <name evidence="4" type="ORF">GHT06_013960</name>
</gene>
<feature type="region of interest" description="Disordered" evidence="1">
    <location>
        <begin position="187"/>
        <end position="249"/>
    </location>
</feature>
<evidence type="ECO:0000259" key="3">
    <source>
        <dbReference type="Pfam" id="PF16002"/>
    </source>
</evidence>
<feature type="domain" description="Headcase N-terminal" evidence="2">
    <location>
        <begin position="11"/>
        <end position="116"/>
    </location>
</feature>
<evidence type="ECO:0008006" key="6">
    <source>
        <dbReference type="Google" id="ProtNLM"/>
    </source>
</evidence>
<dbReference type="PANTHER" id="PTHR13425">
    <property type="entry name" value="HEADCASE PROTEIN"/>
    <property type="match status" value="1"/>
</dbReference>
<name>A0AAD5LLE9_9CRUS</name>
<keyword evidence="5" id="KW-1185">Reference proteome</keyword>
<dbReference type="Pfam" id="PF15353">
    <property type="entry name" value="HECA_N"/>
    <property type="match status" value="1"/>
</dbReference>
<dbReference type="InterPro" id="IPR026066">
    <property type="entry name" value="Headcase"/>
</dbReference>
<feature type="compositionally biased region" description="Low complexity" evidence="1">
    <location>
        <begin position="188"/>
        <end position="222"/>
    </location>
</feature>
<dbReference type="PANTHER" id="PTHR13425:SF3">
    <property type="entry name" value="HEADCASE PROTEIN HOMOLOG"/>
    <property type="match status" value="1"/>
</dbReference>
<feature type="region of interest" description="Disordered" evidence="1">
    <location>
        <begin position="123"/>
        <end position="172"/>
    </location>
</feature>
<evidence type="ECO:0000313" key="4">
    <source>
        <dbReference type="EMBL" id="KAI9559953.1"/>
    </source>
</evidence>
<feature type="domain" description="Headcase middle" evidence="3">
    <location>
        <begin position="244"/>
        <end position="440"/>
    </location>
</feature>
<proteinExistence type="predicted"/>
<evidence type="ECO:0000313" key="5">
    <source>
        <dbReference type="Proteomes" id="UP000820818"/>
    </source>
</evidence>
<comment type="caution">
    <text evidence="4">The sequence shown here is derived from an EMBL/GenBank/DDBJ whole genome shotgun (WGS) entry which is preliminary data.</text>
</comment>
<dbReference type="EMBL" id="WJBH02000004">
    <property type="protein sequence ID" value="KAI9559953.1"/>
    <property type="molecule type" value="Genomic_DNA"/>
</dbReference>
<feature type="compositionally biased region" description="Low complexity" evidence="1">
    <location>
        <begin position="161"/>
        <end position="172"/>
    </location>
</feature>
<accession>A0AAD5LLE9</accession>
<protein>
    <recommendedName>
        <fullName evidence="6">Headcase middle domain-containing protein</fullName>
    </recommendedName>
</protein>
<dbReference type="InterPro" id="IPR054537">
    <property type="entry name" value="HECA_N"/>
</dbReference>